<name>A0AAU9JBJ9_9CILI</name>
<accession>A0AAU9JBJ9</accession>
<evidence type="ECO:0000313" key="2">
    <source>
        <dbReference type="EMBL" id="CAG9323321.1"/>
    </source>
</evidence>
<dbReference type="AlphaFoldDB" id="A0AAU9JBJ9"/>
<keyword evidence="3" id="KW-1185">Reference proteome</keyword>
<evidence type="ECO:0008006" key="4">
    <source>
        <dbReference type="Google" id="ProtNLM"/>
    </source>
</evidence>
<dbReference type="Proteomes" id="UP001162131">
    <property type="component" value="Unassembled WGS sequence"/>
</dbReference>
<organism evidence="2 3">
    <name type="scientific">Blepharisma stoltei</name>
    <dbReference type="NCBI Taxonomy" id="1481888"/>
    <lineage>
        <taxon>Eukaryota</taxon>
        <taxon>Sar</taxon>
        <taxon>Alveolata</taxon>
        <taxon>Ciliophora</taxon>
        <taxon>Postciliodesmatophora</taxon>
        <taxon>Heterotrichea</taxon>
        <taxon>Heterotrichida</taxon>
        <taxon>Blepharismidae</taxon>
        <taxon>Blepharisma</taxon>
    </lineage>
</organism>
<evidence type="ECO:0000256" key="1">
    <source>
        <dbReference type="SAM" id="MobiDB-lite"/>
    </source>
</evidence>
<comment type="caution">
    <text evidence="2">The sequence shown here is derived from an EMBL/GenBank/DDBJ whole genome shotgun (WGS) entry which is preliminary data.</text>
</comment>
<protein>
    <recommendedName>
        <fullName evidence="4">LRAT domain-containing protein</fullName>
    </recommendedName>
</protein>
<dbReference type="EMBL" id="CAJZBQ010000033">
    <property type="protein sequence ID" value="CAG9323321.1"/>
    <property type="molecule type" value="Genomic_DNA"/>
</dbReference>
<gene>
    <name evidence="2" type="ORF">BSTOLATCC_MIC33221</name>
</gene>
<feature type="region of interest" description="Disordered" evidence="1">
    <location>
        <begin position="189"/>
        <end position="209"/>
    </location>
</feature>
<feature type="compositionally biased region" description="Basic and acidic residues" evidence="1">
    <location>
        <begin position="191"/>
        <end position="206"/>
    </location>
</feature>
<proteinExistence type="predicted"/>
<reference evidence="2" key="1">
    <citation type="submission" date="2021-09" db="EMBL/GenBank/DDBJ databases">
        <authorList>
            <consortium name="AG Swart"/>
            <person name="Singh M."/>
            <person name="Singh A."/>
            <person name="Seah K."/>
            <person name="Emmerich C."/>
        </authorList>
    </citation>
    <scope>NUCLEOTIDE SEQUENCE</scope>
    <source>
        <strain evidence="2">ATCC30299</strain>
    </source>
</reference>
<sequence length="244" mass="28481">MGNLQSLLIGSAVSTSYKYAYKQYQRYLPVEDEYVEWIEEHCVDLENPMKLLGGKHSFLVITTISGRKIRYDFSADNPEGSIIYEYSDWFPCELFRKAAVPPGIKVKDITSVFKKIAKTHTYNIKTHNCQHVARDTYNEISLAANQALRNNHLKWFYKALPADYHGNIKYNDPEHDEIEEKAVIRPKRRKLTPEEKKEKAENRHLFDFPGENATEEEIMEYLREIARTFGGTVNEKILDINENK</sequence>
<evidence type="ECO:0000313" key="3">
    <source>
        <dbReference type="Proteomes" id="UP001162131"/>
    </source>
</evidence>